<dbReference type="InterPro" id="IPR029056">
    <property type="entry name" value="Ribokinase-like"/>
</dbReference>
<dbReference type="EMBL" id="FRAI01000008">
    <property type="protein sequence ID" value="SHJ87546.1"/>
    <property type="molecule type" value="Genomic_DNA"/>
</dbReference>
<protein>
    <submittedName>
        <fullName evidence="5">Fructokinase</fullName>
    </submittedName>
</protein>
<organism evidence="5 6">
    <name type="scientific">Anaerobranca californiensis DSM 14826</name>
    <dbReference type="NCBI Taxonomy" id="1120989"/>
    <lineage>
        <taxon>Bacteria</taxon>
        <taxon>Bacillati</taxon>
        <taxon>Bacillota</taxon>
        <taxon>Clostridia</taxon>
        <taxon>Eubacteriales</taxon>
        <taxon>Proteinivoracaceae</taxon>
        <taxon>Anaerobranca</taxon>
    </lineage>
</organism>
<feature type="domain" description="Carbohydrate kinase PfkB" evidence="4">
    <location>
        <begin position="4"/>
        <end position="307"/>
    </location>
</feature>
<accession>A0A1M6MVW1</accession>
<keyword evidence="6" id="KW-1185">Reference proteome</keyword>
<dbReference type="PANTHER" id="PTHR43085:SF54">
    <property type="entry name" value="PUTATIVE-RELATED"/>
    <property type="match status" value="1"/>
</dbReference>
<keyword evidence="2" id="KW-0808">Transferase</keyword>
<keyword evidence="3 5" id="KW-0418">Kinase</keyword>
<dbReference type="PROSITE" id="PS00584">
    <property type="entry name" value="PFKB_KINASES_2"/>
    <property type="match status" value="1"/>
</dbReference>
<dbReference type="InterPro" id="IPR011611">
    <property type="entry name" value="PfkB_dom"/>
</dbReference>
<evidence type="ECO:0000256" key="3">
    <source>
        <dbReference type="ARBA" id="ARBA00022777"/>
    </source>
</evidence>
<proteinExistence type="inferred from homology"/>
<dbReference type="PANTHER" id="PTHR43085">
    <property type="entry name" value="HEXOKINASE FAMILY MEMBER"/>
    <property type="match status" value="1"/>
</dbReference>
<dbReference type="Pfam" id="PF00294">
    <property type="entry name" value="PfkB"/>
    <property type="match status" value="1"/>
</dbReference>
<evidence type="ECO:0000256" key="1">
    <source>
        <dbReference type="ARBA" id="ARBA00010688"/>
    </source>
</evidence>
<dbReference type="AlphaFoldDB" id="A0A1M6MVW1"/>
<dbReference type="InterPro" id="IPR050306">
    <property type="entry name" value="PfkB_Carbo_kinase"/>
</dbReference>
<dbReference type="CDD" id="cd01167">
    <property type="entry name" value="bac_FRK"/>
    <property type="match status" value="1"/>
</dbReference>
<name>A0A1M6MVW1_9FIRM</name>
<sequence>MKGEIICIGELLIDFICEDTGQDLKEGETFVKKAGGAPANVAATASRLGAKASFAGCVGDDPFGDFLIDSIKYHGVDTSMISKQGNTTMAFVSVMDDGERDFVFVRGADEKYQIKGFEERYSNCSILHLGSATALLGGNLKKAYEEALNLALKNNVTVSFDPNFRGDLWKGREDEFINLAKEYINKSHFVKLSEDELYMIYGEKDLDKALNKMYETYNHVAAITLGSKGTYLVTKGQRKIIPSIKITPVDTTGAGDAFVGAFLSLLVKEKDIKGTLENFDNLKEIAAQANKVAALVCTKIGAMTSLDVITL</sequence>
<dbReference type="STRING" id="1120989.SAMN02745227_00917"/>
<evidence type="ECO:0000259" key="4">
    <source>
        <dbReference type="Pfam" id="PF00294"/>
    </source>
</evidence>
<dbReference type="OrthoDB" id="9813569at2"/>
<dbReference type="Gene3D" id="3.40.1190.20">
    <property type="match status" value="1"/>
</dbReference>
<dbReference type="RefSeq" id="WP_072906668.1">
    <property type="nucleotide sequence ID" value="NZ_FRAI01000008.1"/>
</dbReference>
<evidence type="ECO:0000313" key="5">
    <source>
        <dbReference type="EMBL" id="SHJ87546.1"/>
    </source>
</evidence>
<comment type="similarity">
    <text evidence="1">Belongs to the carbohydrate kinase PfkB family.</text>
</comment>
<evidence type="ECO:0000256" key="2">
    <source>
        <dbReference type="ARBA" id="ARBA00022679"/>
    </source>
</evidence>
<gene>
    <name evidence="5" type="ORF">SAMN02745227_00917</name>
</gene>
<dbReference type="InterPro" id="IPR002173">
    <property type="entry name" value="Carboh/pur_kinase_PfkB_CS"/>
</dbReference>
<dbReference type="SUPFAM" id="SSF53613">
    <property type="entry name" value="Ribokinase-like"/>
    <property type="match status" value="1"/>
</dbReference>
<dbReference type="Proteomes" id="UP000243547">
    <property type="component" value="Unassembled WGS sequence"/>
</dbReference>
<dbReference type="GO" id="GO:0016301">
    <property type="term" value="F:kinase activity"/>
    <property type="evidence" value="ECO:0007669"/>
    <property type="project" value="UniProtKB-KW"/>
</dbReference>
<evidence type="ECO:0000313" key="6">
    <source>
        <dbReference type="Proteomes" id="UP000243547"/>
    </source>
</evidence>
<reference evidence="6" key="1">
    <citation type="submission" date="2016-11" db="EMBL/GenBank/DDBJ databases">
        <authorList>
            <person name="Varghese N."/>
            <person name="Submissions S."/>
        </authorList>
    </citation>
    <scope>NUCLEOTIDE SEQUENCE [LARGE SCALE GENOMIC DNA]</scope>
    <source>
        <strain evidence="6">DSM 14826</strain>
    </source>
</reference>